<feature type="domain" description="Fe/B12 periplasmic-binding" evidence="6">
    <location>
        <begin position="58"/>
        <end position="329"/>
    </location>
</feature>
<dbReference type="GO" id="GO:0030288">
    <property type="term" value="C:outer membrane-bounded periplasmic space"/>
    <property type="evidence" value="ECO:0007669"/>
    <property type="project" value="TreeGrafter"/>
</dbReference>
<evidence type="ECO:0000256" key="4">
    <source>
        <dbReference type="ARBA" id="ARBA00022729"/>
    </source>
</evidence>
<dbReference type="Proteomes" id="UP000240739">
    <property type="component" value="Unassembled WGS sequence"/>
</dbReference>
<evidence type="ECO:0000313" key="7">
    <source>
        <dbReference type="EMBL" id="PTL59738.1"/>
    </source>
</evidence>
<dbReference type="RefSeq" id="WP_107568382.1">
    <property type="nucleotide sequence ID" value="NZ_PYYB01000001.1"/>
</dbReference>
<comment type="subcellular location">
    <subcellularLocation>
        <location evidence="1">Cell envelope</location>
    </subcellularLocation>
</comment>
<keyword evidence="8" id="KW-1185">Reference proteome</keyword>
<dbReference type="PROSITE" id="PS50983">
    <property type="entry name" value="FE_B12_PBP"/>
    <property type="match status" value="1"/>
</dbReference>
<name>A0A2T4UKL2_9ACTN</name>
<keyword evidence="4 5" id="KW-0732">Signal</keyword>
<comment type="similarity">
    <text evidence="2">Belongs to the bacterial solute-binding protein 8 family.</text>
</comment>
<dbReference type="Pfam" id="PF01497">
    <property type="entry name" value="Peripla_BP_2"/>
    <property type="match status" value="1"/>
</dbReference>
<accession>A0A2T4UKL2</accession>
<evidence type="ECO:0000256" key="5">
    <source>
        <dbReference type="SAM" id="SignalP"/>
    </source>
</evidence>
<dbReference type="InterPro" id="IPR002491">
    <property type="entry name" value="ABC_transptr_periplasmic_BD"/>
</dbReference>
<evidence type="ECO:0000313" key="8">
    <source>
        <dbReference type="Proteomes" id="UP000240739"/>
    </source>
</evidence>
<evidence type="ECO:0000256" key="2">
    <source>
        <dbReference type="ARBA" id="ARBA00008814"/>
    </source>
</evidence>
<evidence type="ECO:0000259" key="6">
    <source>
        <dbReference type="PROSITE" id="PS50983"/>
    </source>
</evidence>
<dbReference type="AlphaFoldDB" id="A0A2T4UKL2"/>
<keyword evidence="3" id="KW-0813">Transport</keyword>
<dbReference type="PROSITE" id="PS51257">
    <property type="entry name" value="PROKAR_LIPOPROTEIN"/>
    <property type="match status" value="1"/>
</dbReference>
<evidence type="ECO:0000256" key="3">
    <source>
        <dbReference type="ARBA" id="ARBA00022448"/>
    </source>
</evidence>
<feature type="signal peptide" evidence="5">
    <location>
        <begin position="1"/>
        <end position="18"/>
    </location>
</feature>
<comment type="caution">
    <text evidence="7">The sequence shown here is derived from an EMBL/GenBank/DDBJ whole genome shotgun (WGS) entry which is preliminary data.</text>
</comment>
<proteinExistence type="inferred from homology"/>
<reference evidence="7 8" key="1">
    <citation type="submission" date="2018-03" db="EMBL/GenBank/DDBJ databases">
        <title>Aquarubrobacter algicola gen. nov., sp. nov., a novel actinobacterium isolated from shallow eutrophic lake during the end of cyanobacterial harmful algal blooms.</title>
        <authorList>
            <person name="Chun S.J."/>
        </authorList>
    </citation>
    <scope>NUCLEOTIDE SEQUENCE [LARGE SCALE GENOMIC DNA]</scope>
    <source>
        <strain evidence="7 8">Seoho-28</strain>
    </source>
</reference>
<sequence length="338" mass="36017">MSRLLPALAAIAATLALAACGSSDPTGTDAGTTASGGTFPATVTHAFGSTTVAAAPRRIVVLGPTEQDTVLALGLTPLATSEWYGEQPDAVWPWAQDELGDATPTVLPTTDGLAFERIAALRPDLILATNAGLARADYDKLRRIAPTVAQPRGGTRFLSPWDVQTELIAAALGRARQGRELVASIERDYAAVAREHPEFAGKTITFTQNGFYQGQLYAYPEGLNTQPLSLLGFTVNPRLTPLAAERGVQVGVSAERLDVLDADVLVAATERAADVRKLLEVPTFRGLRAVRDRHAVYTDRILAGALYYPTPLSLPYLLERLVPRLERAVAGTAPQRIG</sequence>
<gene>
    <name evidence="7" type="ORF">C7Y72_08765</name>
</gene>
<dbReference type="SUPFAM" id="SSF53807">
    <property type="entry name" value="Helical backbone' metal receptor"/>
    <property type="match status" value="1"/>
</dbReference>
<protein>
    <submittedName>
        <fullName evidence="7">ABC transporter substrate-binding protein</fullName>
    </submittedName>
</protein>
<dbReference type="OrthoDB" id="1846031at2"/>
<dbReference type="GO" id="GO:1901678">
    <property type="term" value="P:iron coordination entity transport"/>
    <property type="evidence" value="ECO:0007669"/>
    <property type="project" value="UniProtKB-ARBA"/>
</dbReference>
<evidence type="ECO:0000256" key="1">
    <source>
        <dbReference type="ARBA" id="ARBA00004196"/>
    </source>
</evidence>
<dbReference type="Gene3D" id="3.40.50.1980">
    <property type="entry name" value="Nitrogenase molybdenum iron protein domain"/>
    <property type="match status" value="2"/>
</dbReference>
<dbReference type="EMBL" id="PYYB01000001">
    <property type="protein sequence ID" value="PTL59738.1"/>
    <property type="molecule type" value="Genomic_DNA"/>
</dbReference>
<organism evidence="7 8">
    <name type="scientific">Paraconexibacter algicola</name>
    <dbReference type="NCBI Taxonomy" id="2133960"/>
    <lineage>
        <taxon>Bacteria</taxon>
        <taxon>Bacillati</taxon>
        <taxon>Actinomycetota</taxon>
        <taxon>Thermoleophilia</taxon>
        <taxon>Solirubrobacterales</taxon>
        <taxon>Paraconexibacteraceae</taxon>
        <taxon>Paraconexibacter</taxon>
    </lineage>
</organism>
<dbReference type="InterPro" id="IPR051313">
    <property type="entry name" value="Bact_iron-sidero_bind"/>
</dbReference>
<dbReference type="PANTHER" id="PTHR30532">
    <property type="entry name" value="IRON III DICITRATE-BINDING PERIPLASMIC PROTEIN"/>
    <property type="match status" value="1"/>
</dbReference>
<feature type="chain" id="PRO_5039046565" evidence="5">
    <location>
        <begin position="19"/>
        <end position="338"/>
    </location>
</feature>
<dbReference type="PANTHER" id="PTHR30532:SF24">
    <property type="entry name" value="FERRIC ENTEROBACTIN-BINDING PERIPLASMIC PROTEIN FEPB"/>
    <property type="match status" value="1"/>
</dbReference>